<evidence type="ECO:0000256" key="2">
    <source>
        <dbReference type="ARBA" id="ARBA00022670"/>
    </source>
</evidence>
<keyword evidence="2 7" id="KW-0645">Protease</keyword>
<dbReference type="Gene3D" id="3.40.390.10">
    <property type="entry name" value="Collagenase (Catalytic Domain)"/>
    <property type="match status" value="1"/>
</dbReference>
<feature type="domain" description="Peptidase M3A/M3B catalytic" evidence="8">
    <location>
        <begin position="229"/>
        <end position="672"/>
    </location>
</feature>
<dbReference type="GO" id="GO:0004222">
    <property type="term" value="F:metalloendopeptidase activity"/>
    <property type="evidence" value="ECO:0007669"/>
    <property type="project" value="InterPro"/>
</dbReference>
<dbReference type="RefSeq" id="WP_369183031.1">
    <property type="nucleotide sequence ID" value="NZ_CP163445.1"/>
</dbReference>
<keyword evidence="6 7" id="KW-0482">Metalloprotease</keyword>
<dbReference type="InterPro" id="IPR001567">
    <property type="entry name" value="Pept_M3A_M3B_dom"/>
</dbReference>
<evidence type="ECO:0000256" key="5">
    <source>
        <dbReference type="ARBA" id="ARBA00022833"/>
    </source>
</evidence>
<organism evidence="9">
    <name type="scientific">Streptomyces sp. Y1</name>
    <dbReference type="NCBI Taxonomy" id="3238634"/>
    <lineage>
        <taxon>Bacteria</taxon>
        <taxon>Bacillati</taxon>
        <taxon>Actinomycetota</taxon>
        <taxon>Actinomycetes</taxon>
        <taxon>Kitasatosporales</taxon>
        <taxon>Streptomycetaceae</taxon>
        <taxon>Streptomyces</taxon>
    </lineage>
</organism>
<protein>
    <submittedName>
        <fullName evidence="9">M3 family metallopeptidase</fullName>
    </submittedName>
</protein>
<dbReference type="GO" id="GO:0004180">
    <property type="term" value="F:carboxypeptidase activity"/>
    <property type="evidence" value="ECO:0007669"/>
    <property type="project" value="TreeGrafter"/>
</dbReference>
<dbReference type="CDD" id="cd06456">
    <property type="entry name" value="M3A_DCP"/>
    <property type="match status" value="1"/>
</dbReference>
<dbReference type="PANTHER" id="PTHR43660:SF1">
    <property type="entry name" value="DIPEPTIDYL CARBOXYPEPTIDASE"/>
    <property type="match status" value="1"/>
</dbReference>
<dbReference type="PANTHER" id="PTHR43660">
    <property type="entry name" value="DIPEPTIDYL CARBOXYPEPTIDASE"/>
    <property type="match status" value="1"/>
</dbReference>
<evidence type="ECO:0000256" key="3">
    <source>
        <dbReference type="ARBA" id="ARBA00022723"/>
    </source>
</evidence>
<dbReference type="GO" id="GO:0006508">
    <property type="term" value="P:proteolysis"/>
    <property type="evidence" value="ECO:0007669"/>
    <property type="project" value="UniProtKB-KW"/>
</dbReference>
<dbReference type="SUPFAM" id="SSF55486">
    <property type="entry name" value="Metalloproteases ('zincins'), catalytic domain"/>
    <property type="match status" value="1"/>
</dbReference>
<dbReference type="Gene3D" id="1.10.1370.10">
    <property type="entry name" value="Neurolysin, domain 3"/>
    <property type="match status" value="1"/>
</dbReference>
<dbReference type="InterPro" id="IPR024079">
    <property type="entry name" value="MetalloPept_cat_dom_sf"/>
</dbReference>
<evidence type="ECO:0000256" key="1">
    <source>
        <dbReference type="ARBA" id="ARBA00006040"/>
    </source>
</evidence>
<dbReference type="Pfam" id="PF01432">
    <property type="entry name" value="Peptidase_M3"/>
    <property type="match status" value="1"/>
</dbReference>
<evidence type="ECO:0000256" key="6">
    <source>
        <dbReference type="ARBA" id="ARBA00023049"/>
    </source>
</evidence>
<dbReference type="GO" id="GO:0005829">
    <property type="term" value="C:cytosol"/>
    <property type="evidence" value="ECO:0007669"/>
    <property type="project" value="TreeGrafter"/>
</dbReference>
<dbReference type="FunFam" id="3.40.390.10:FF:000009">
    <property type="entry name" value="Oligopeptidase A"/>
    <property type="match status" value="1"/>
</dbReference>
<evidence type="ECO:0000259" key="8">
    <source>
        <dbReference type="Pfam" id="PF01432"/>
    </source>
</evidence>
<sequence length="674" mass="74637">MTENPFFEASRLAYELPPFAEIREEHYLPAFERGMAEQLAEIEAITDTRSVPTFDNTLLALERSGELLRRVRVVFDNQACSDTTDLLDEVDAKVSPLLAAHHDAIHLDRRLFERIEALYEARADLGLDAESQRLLQRRYDDFVRSGARLGEAEQARLRELNAELAVLGTTFQQNVNAATRAAALVLDSAEELAGLSEGAIAGAAENARVLGHDGKYVLSLKNTSTQPELAQLTDRSVRERLLAASLGRAGDTNGPLAIRTAALRAERAALLGHPSHAAYVVADETAGTVEAVDGLLRRLVEPAVANARREAEELAGVAAADGVEEIAAHDWAYYSEKVRQASYQVDAAVLRPYFELERVLRDGVFFAAKLAYGLEFAERPDLTAHHPDARVFEVFEEDGTALGLFIGDFHARASKRGGAWMDSLVTQSRMTGRRPVVLNNLNIPRPAPGEPVLLTWDEVRTLFHEFGHALHGLFSDVEYPLFAGTSVPRDFVEFPSQVNEMWMVRPEVLANYARHHETGEPLPAELVERMAAAEGFGQGFRTVEYLAATLLDWAWHTVPQGQEVADAEEFEARALADVGLAVPAIPPRYRTAYFQHVFSSGYSAAYYAYIWSEVLDADTVRWFETNGRSVRESGELFRRELLARGFSRDPLESFRAVVGRAPDTAPLLARRGLA</sequence>
<evidence type="ECO:0000313" key="9">
    <source>
        <dbReference type="EMBL" id="XDQ78729.1"/>
    </source>
</evidence>
<dbReference type="InterPro" id="IPR045090">
    <property type="entry name" value="Pept_M3A_M3B"/>
</dbReference>
<comment type="cofactor">
    <cofactor evidence="7">
        <name>Zn(2+)</name>
        <dbReference type="ChEBI" id="CHEBI:29105"/>
    </cofactor>
    <text evidence="7">Binds 1 zinc ion.</text>
</comment>
<accession>A0AB39THS8</accession>
<comment type="similarity">
    <text evidence="1 7">Belongs to the peptidase M3 family.</text>
</comment>
<dbReference type="EMBL" id="CP163445">
    <property type="protein sequence ID" value="XDQ78729.1"/>
    <property type="molecule type" value="Genomic_DNA"/>
</dbReference>
<dbReference type="InterPro" id="IPR024077">
    <property type="entry name" value="Neurolysin/TOP_dom2"/>
</dbReference>
<dbReference type="Gene3D" id="1.10.1370.40">
    <property type="match status" value="1"/>
</dbReference>
<name>A0AB39THS8_9ACTN</name>
<proteinExistence type="inferred from homology"/>
<keyword evidence="4 7" id="KW-0378">Hydrolase</keyword>
<dbReference type="AlphaFoldDB" id="A0AB39THS8"/>
<reference evidence="9" key="1">
    <citation type="submission" date="2024-07" db="EMBL/GenBank/DDBJ databases">
        <authorList>
            <person name="Yu S.T."/>
        </authorList>
    </citation>
    <scope>NUCLEOTIDE SEQUENCE</scope>
    <source>
        <strain evidence="9">Y1</strain>
    </source>
</reference>
<evidence type="ECO:0000256" key="7">
    <source>
        <dbReference type="RuleBase" id="RU003435"/>
    </source>
</evidence>
<keyword evidence="5 7" id="KW-0862">Zinc</keyword>
<dbReference type="InterPro" id="IPR034005">
    <property type="entry name" value="M3A_DCP"/>
</dbReference>
<evidence type="ECO:0000256" key="4">
    <source>
        <dbReference type="ARBA" id="ARBA00022801"/>
    </source>
</evidence>
<gene>
    <name evidence="9" type="ORF">AB2U05_09730</name>
</gene>
<dbReference type="GO" id="GO:0046872">
    <property type="term" value="F:metal ion binding"/>
    <property type="evidence" value="ECO:0007669"/>
    <property type="project" value="UniProtKB-UniRule"/>
</dbReference>
<keyword evidence="3 7" id="KW-0479">Metal-binding</keyword>